<reference evidence="2" key="1">
    <citation type="journal article" date="2019" name="Int. J. Syst. Evol. Microbiol.">
        <title>The Global Catalogue of Microorganisms (GCM) 10K type strain sequencing project: providing services to taxonomists for standard genome sequencing and annotation.</title>
        <authorList>
            <consortium name="The Broad Institute Genomics Platform"/>
            <consortium name="The Broad Institute Genome Sequencing Center for Infectious Disease"/>
            <person name="Wu L."/>
            <person name="Ma J."/>
        </authorList>
    </citation>
    <scope>NUCLEOTIDE SEQUENCE [LARGE SCALE GENOMIC DNA]</scope>
    <source>
        <strain evidence="2">CECT 7184</strain>
    </source>
</reference>
<evidence type="ECO:0000313" key="1">
    <source>
        <dbReference type="EMBL" id="MFC5713515.1"/>
    </source>
</evidence>
<accession>A0ABW0YM46</accession>
<evidence type="ECO:0000313" key="2">
    <source>
        <dbReference type="Proteomes" id="UP001596142"/>
    </source>
</evidence>
<name>A0ABW0YM46_9BACI</name>
<evidence type="ECO:0008006" key="3">
    <source>
        <dbReference type="Google" id="ProtNLM"/>
    </source>
</evidence>
<protein>
    <recommendedName>
        <fullName evidence="3">PH domain-containing protein</fullName>
    </recommendedName>
</protein>
<organism evidence="1 2">
    <name type="scientific">Thalassorhabdus alkalitolerans</name>
    <dbReference type="NCBI Taxonomy" id="2282697"/>
    <lineage>
        <taxon>Bacteria</taxon>
        <taxon>Bacillati</taxon>
        <taxon>Bacillota</taxon>
        <taxon>Bacilli</taxon>
        <taxon>Bacillales</taxon>
        <taxon>Bacillaceae</taxon>
        <taxon>Thalassorhabdus</taxon>
    </lineage>
</organism>
<sequence>MEPLAIQEVLYIEQKIEWTEKFTVEHIESMKLFDDRIIVFDQEYYLTHIFDISYRQESCKMGFLYLHTSKGVRTYYIRKDPSSFIQAFKQQQS</sequence>
<keyword evidence="2" id="KW-1185">Reference proteome</keyword>
<dbReference type="EMBL" id="JBHSOZ010000005">
    <property type="protein sequence ID" value="MFC5713515.1"/>
    <property type="molecule type" value="Genomic_DNA"/>
</dbReference>
<proteinExistence type="predicted"/>
<gene>
    <name evidence="1" type="ORF">ACFPU1_12035</name>
</gene>
<comment type="caution">
    <text evidence="1">The sequence shown here is derived from an EMBL/GenBank/DDBJ whole genome shotgun (WGS) entry which is preliminary data.</text>
</comment>
<dbReference type="Proteomes" id="UP001596142">
    <property type="component" value="Unassembled WGS sequence"/>
</dbReference>